<dbReference type="AlphaFoldDB" id="A0A8S1LIK5"/>
<keyword evidence="2" id="KW-1185">Reference proteome</keyword>
<dbReference type="Proteomes" id="UP000692954">
    <property type="component" value="Unassembled WGS sequence"/>
</dbReference>
<dbReference type="EMBL" id="CAJJDN010000017">
    <property type="protein sequence ID" value="CAD8062774.1"/>
    <property type="molecule type" value="Genomic_DNA"/>
</dbReference>
<sequence length="208" mass="25459">MFFEICKIQIQQPYMQIIHKFIADNDKFFFNQEIIYSNFYNHCQSSLNNINDFYQFFANFSPFIPKFRSNHQNQSKWVDQNLIRRLNCNQQLARYMKLPETNLQFTQSNTIWYFQSRKSKKIRNGVNIAGLKYVHTKIMWNTVNYYEIRIRKIRDNLRMNRLITQNYDPFKLIDLKPQQFSQNGELVIKQNNDFNERKKNNQIHSKKN</sequence>
<name>A0A8S1LIK5_9CILI</name>
<proteinExistence type="predicted"/>
<organism evidence="1 2">
    <name type="scientific">Paramecium sonneborni</name>
    <dbReference type="NCBI Taxonomy" id="65129"/>
    <lineage>
        <taxon>Eukaryota</taxon>
        <taxon>Sar</taxon>
        <taxon>Alveolata</taxon>
        <taxon>Ciliophora</taxon>
        <taxon>Intramacronucleata</taxon>
        <taxon>Oligohymenophorea</taxon>
        <taxon>Peniculida</taxon>
        <taxon>Parameciidae</taxon>
        <taxon>Paramecium</taxon>
    </lineage>
</organism>
<protein>
    <submittedName>
        <fullName evidence="1">Uncharacterized protein</fullName>
    </submittedName>
</protein>
<evidence type="ECO:0000313" key="2">
    <source>
        <dbReference type="Proteomes" id="UP000692954"/>
    </source>
</evidence>
<reference evidence="1" key="1">
    <citation type="submission" date="2021-01" db="EMBL/GenBank/DDBJ databases">
        <authorList>
            <consortium name="Genoscope - CEA"/>
            <person name="William W."/>
        </authorList>
    </citation>
    <scope>NUCLEOTIDE SEQUENCE</scope>
</reference>
<gene>
    <name evidence="1" type="ORF">PSON_ATCC_30995.1.T0170055</name>
</gene>
<accession>A0A8S1LIK5</accession>
<evidence type="ECO:0000313" key="1">
    <source>
        <dbReference type="EMBL" id="CAD8062774.1"/>
    </source>
</evidence>
<comment type="caution">
    <text evidence="1">The sequence shown here is derived from an EMBL/GenBank/DDBJ whole genome shotgun (WGS) entry which is preliminary data.</text>
</comment>